<accession>A0AAJ7SCA2</accession>
<dbReference type="GO" id="GO:0046872">
    <property type="term" value="F:metal ion binding"/>
    <property type="evidence" value="ECO:0007669"/>
    <property type="project" value="UniProtKB-UniRule"/>
</dbReference>
<dbReference type="InterPro" id="IPR002051">
    <property type="entry name" value="Haem_Oase"/>
</dbReference>
<dbReference type="PANTHER" id="PTHR10720:SF0">
    <property type="entry name" value="HEME OXYGENASE"/>
    <property type="match status" value="1"/>
</dbReference>
<keyword evidence="3 4" id="KW-0408">Iron</keyword>
<dbReference type="GeneID" id="108631636"/>
<comment type="similarity">
    <text evidence="4">Belongs to the heme oxygenase family.</text>
</comment>
<dbReference type="Proteomes" id="UP000694925">
    <property type="component" value="Unplaced"/>
</dbReference>
<dbReference type="PRINTS" id="PR00088">
    <property type="entry name" value="HAEMOXYGNASE"/>
</dbReference>
<dbReference type="EC" id="1.14.14.18" evidence="4"/>
<evidence type="ECO:0000256" key="6">
    <source>
        <dbReference type="PIRSR" id="PIRSR000343-2"/>
    </source>
</evidence>
<protein>
    <recommendedName>
        <fullName evidence="4">Heme oxygenase</fullName>
        <ecNumber evidence="4">1.14.14.18</ecNumber>
    </recommendedName>
</protein>
<dbReference type="PANTHER" id="PTHR10720">
    <property type="entry name" value="HEME OXYGENASE"/>
    <property type="match status" value="1"/>
</dbReference>
<dbReference type="Pfam" id="PF01126">
    <property type="entry name" value="Heme_oxygenase"/>
    <property type="match status" value="1"/>
</dbReference>
<name>A0AAJ7SCA2_9HYME</name>
<dbReference type="GO" id="GO:0006788">
    <property type="term" value="P:heme oxidation"/>
    <property type="evidence" value="ECO:0007669"/>
    <property type="project" value="UniProtKB-UniRule"/>
</dbReference>
<dbReference type="KEGG" id="ccal:108631636"/>
<feature type="binding site" evidence="5">
    <location>
        <position position="19"/>
    </location>
    <ligand>
        <name>heme b</name>
        <dbReference type="ChEBI" id="CHEBI:60344"/>
    </ligand>
</feature>
<dbReference type="CTD" id="41407"/>
<keyword evidence="7" id="KW-0812">Transmembrane</keyword>
<evidence type="ECO:0000256" key="5">
    <source>
        <dbReference type="PIRSR" id="PIRSR000343-1"/>
    </source>
</evidence>
<gene>
    <name evidence="9 10" type="primary">LOC108631636</name>
</gene>
<feature type="binding site" evidence="5">
    <location>
        <position position="184"/>
    </location>
    <ligand>
        <name>heme b</name>
        <dbReference type="ChEBI" id="CHEBI:60344"/>
    </ligand>
</feature>
<keyword evidence="7" id="KW-1133">Transmembrane helix</keyword>
<sequence length="253" mass="29547">MPFAIMANEEQNSFCKRMRKATREIHTISDSLVNAKLAFGFFDNSIWADGLLVFYEIFRYLELAMIRSKDTQVGLFLREELRRTEAFERDLEFYLGKEWKKDYSPRESVTKYLIHLNEIEKADPILLVAYIYHLYMGLLSGGIILQKKRQLVRKAWPFKQIQTTSSNIIQFGDSSIYELKQYMRDTMNKIADTLDEDTKDKLIEESKTVFALNNEIIRSVQGIGTVALKKTAYFVISVLVFLFAFFIVYTQSA</sequence>
<evidence type="ECO:0000256" key="2">
    <source>
        <dbReference type="ARBA" id="ARBA00022723"/>
    </source>
</evidence>
<evidence type="ECO:0000313" key="10">
    <source>
        <dbReference type="RefSeq" id="XP_026674811.1"/>
    </source>
</evidence>
<feature type="binding site" description="axial binding residue" evidence="6">
    <location>
        <position position="26"/>
    </location>
    <ligand>
        <name>heme b</name>
        <dbReference type="ChEBI" id="CHEBI:60344"/>
    </ligand>
    <ligandPart>
        <name>Fe</name>
        <dbReference type="ChEBI" id="CHEBI:18248"/>
    </ligandPart>
</feature>
<dbReference type="AlphaFoldDB" id="A0AAJ7SCA2"/>
<evidence type="ECO:0000256" key="1">
    <source>
        <dbReference type="ARBA" id="ARBA00022617"/>
    </source>
</evidence>
<evidence type="ECO:0000313" key="8">
    <source>
        <dbReference type="Proteomes" id="UP000694925"/>
    </source>
</evidence>
<keyword evidence="8" id="KW-1185">Reference proteome</keyword>
<proteinExistence type="inferred from homology"/>
<feature type="transmembrane region" description="Helical" evidence="7">
    <location>
        <begin position="125"/>
        <end position="145"/>
    </location>
</feature>
<dbReference type="Gene3D" id="1.20.910.10">
    <property type="entry name" value="Heme oxygenase-like"/>
    <property type="match status" value="1"/>
</dbReference>
<evidence type="ECO:0000313" key="9">
    <source>
        <dbReference type="RefSeq" id="XP_026674810.1"/>
    </source>
</evidence>
<dbReference type="CDD" id="cd19165">
    <property type="entry name" value="HemeO"/>
    <property type="match status" value="1"/>
</dbReference>
<comment type="catalytic activity">
    <reaction evidence="4">
        <text>heme b + 3 reduced [NADPH--hemoprotein reductase] + 3 O2 = biliverdin IXalpha + CO + Fe(2+) + 3 oxidized [NADPH--hemoprotein reductase] + 3 H2O + H(+)</text>
        <dbReference type="Rhea" id="RHEA:21764"/>
        <dbReference type="Rhea" id="RHEA-COMP:11964"/>
        <dbReference type="Rhea" id="RHEA-COMP:11965"/>
        <dbReference type="ChEBI" id="CHEBI:15377"/>
        <dbReference type="ChEBI" id="CHEBI:15378"/>
        <dbReference type="ChEBI" id="CHEBI:15379"/>
        <dbReference type="ChEBI" id="CHEBI:17245"/>
        <dbReference type="ChEBI" id="CHEBI:29033"/>
        <dbReference type="ChEBI" id="CHEBI:57618"/>
        <dbReference type="ChEBI" id="CHEBI:57991"/>
        <dbReference type="ChEBI" id="CHEBI:58210"/>
        <dbReference type="ChEBI" id="CHEBI:60344"/>
        <dbReference type="EC" id="1.14.14.18"/>
    </reaction>
</comment>
<evidence type="ECO:0000256" key="3">
    <source>
        <dbReference type="ARBA" id="ARBA00023004"/>
    </source>
</evidence>
<keyword evidence="1 4" id="KW-0349">Heme</keyword>
<dbReference type="RefSeq" id="XP_026674811.1">
    <property type="nucleotide sequence ID" value="XM_026819010.1"/>
</dbReference>
<dbReference type="InterPro" id="IPR016053">
    <property type="entry name" value="Haem_Oase-like"/>
</dbReference>
<dbReference type="RefSeq" id="XP_026674810.1">
    <property type="nucleotide sequence ID" value="XM_026819009.1"/>
</dbReference>
<feature type="binding site" evidence="5">
    <location>
        <position position="132"/>
    </location>
    <ligand>
        <name>heme b</name>
        <dbReference type="ChEBI" id="CHEBI:60344"/>
    </ligand>
</feature>
<dbReference type="SUPFAM" id="SSF48613">
    <property type="entry name" value="Heme oxygenase-like"/>
    <property type="match status" value="1"/>
</dbReference>
<feature type="transmembrane region" description="Helical" evidence="7">
    <location>
        <begin position="231"/>
        <end position="249"/>
    </location>
</feature>
<keyword evidence="2 4" id="KW-0479">Metal-binding</keyword>
<keyword evidence="7" id="KW-0472">Membrane</keyword>
<dbReference type="GO" id="GO:0004392">
    <property type="term" value="F:heme oxygenase (decyclizing) activity"/>
    <property type="evidence" value="ECO:0007669"/>
    <property type="project" value="UniProtKB-UniRule"/>
</dbReference>
<dbReference type="PIRSF" id="PIRSF000343">
    <property type="entry name" value="Haem_Oase"/>
    <property type="match status" value="1"/>
</dbReference>
<evidence type="ECO:0000256" key="4">
    <source>
        <dbReference type="PIRNR" id="PIRNR000343"/>
    </source>
</evidence>
<organism evidence="8 10">
    <name type="scientific">Ceratina calcarata</name>
    <dbReference type="NCBI Taxonomy" id="156304"/>
    <lineage>
        <taxon>Eukaryota</taxon>
        <taxon>Metazoa</taxon>
        <taxon>Ecdysozoa</taxon>
        <taxon>Arthropoda</taxon>
        <taxon>Hexapoda</taxon>
        <taxon>Insecta</taxon>
        <taxon>Pterygota</taxon>
        <taxon>Neoptera</taxon>
        <taxon>Endopterygota</taxon>
        <taxon>Hymenoptera</taxon>
        <taxon>Apocrita</taxon>
        <taxon>Aculeata</taxon>
        <taxon>Apoidea</taxon>
        <taxon>Anthophila</taxon>
        <taxon>Apidae</taxon>
        <taxon>Ceratina</taxon>
        <taxon>Zadontomerus</taxon>
    </lineage>
</organism>
<reference evidence="9 10" key="1">
    <citation type="submission" date="2025-04" db="UniProtKB">
        <authorList>
            <consortium name="RefSeq"/>
        </authorList>
    </citation>
    <scope>IDENTIFICATION</scope>
    <source>
        <tissue evidence="9 10">Whole body</tissue>
    </source>
</reference>
<dbReference type="InterPro" id="IPR016084">
    <property type="entry name" value="Haem_Oase-like_multi-hlx"/>
</dbReference>
<evidence type="ECO:0000256" key="7">
    <source>
        <dbReference type="SAM" id="Phobius"/>
    </source>
</evidence>